<evidence type="ECO:0000313" key="2">
    <source>
        <dbReference type="EMBL" id="TID26320.1"/>
    </source>
</evidence>
<reference evidence="2 3" key="1">
    <citation type="submission" date="2019-04" db="EMBL/GenBank/DDBJ databases">
        <title>High contiguity whole genome sequence and gene annotation resource for two Venturia nashicola isolates.</title>
        <authorList>
            <person name="Prokchorchik M."/>
            <person name="Won K."/>
            <person name="Lee Y."/>
            <person name="Choi E.D."/>
            <person name="Segonzac C."/>
            <person name="Sohn K.H."/>
        </authorList>
    </citation>
    <scope>NUCLEOTIDE SEQUENCE [LARGE SCALE GENOMIC DNA]</scope>
    <source>
        <strain evidence="2 3">PRI2</strain>
    </source>
</reference>
<dbReference type="Pfam" id="PF00856">
    <property type="entry name" value="SET"/>
    <property type="match status" value="1"/>
</dbReference>
<gene>
    <name evidence="2" type="ORF">E6O75_ATG00813</name>
</gene>
<sequence>MLEQVHANFREWADGRGKAETLISVPASTLITLDSKFVQENKFKDCSVHGTVAASLVLNHGNSERVYKAWESVWPTVADLQSMPFTWSSKQQDHLPPPVQVLLKHQRSKFDRDWLALDGRIPETLKDLYQYYWLIINTRCFYWTHFKKAKEAARKGKTLARDDCMALCPFADYLNHADEGCTFHYDTKGITVVCDRDYAAGEEVVVSYGTHSNDYLLVEYGFILAENKDDDTKLDHLILPMLTKSQTNLLEQHNYLGDYTLDRKGVCYRTQVALRSTFTTAKKMEQFLAGEWDGEKDNARVNAKRNSILEKFQGEIELKLAEFVEMEDSAVVNTLNTRWGQVFAMIEAVLGQ</sequence>
<protein>
    <submittedName>
        <fullName evidence="2">Set domain-containing protein</fullName>
    </submittedName>
</protein>
<evidence type="ECO:0000259" key="1">
    <source>
        <dbReference type="Pfam" id="PF00856"/>
    </source>
</evidence>
<comment type="caution">
    <text evidence="2">The sequence shown here is derived from an EMBL/GenBank/DDBJ whole genome shotgun (WGS) entry which is preliminary data.</text>
</comment>
<dbReference type="Proteomes" id="UP000298493">
    <property type="component" value="Unassembled WGS sequence"/>
</dbReference>
<proteinExistence type="predicted"/>
<dbReference type="PANTHER" id="PTHR13271:SF137">
    <property type="entry name" value="SET DOMAIN-CONTAINING PROTEIN"/>
    <property type="match status" value="1"/>
</dbReference>
<dbReference type="InterPro" id="IPR050600">
    <property type="entry name" value="SETD3_SETD6_MTase"/>
</dbReference>
<dbReference type="InterPro" id="IPR001214">
    <property type="entry name" value="SET_dom"/>
</dbReference>
<organism evidence="2 3">
    <name type="scientific">Venturia nashicola</name>
    <dbReference type="NCBI Taxonomy" id="86259"/>
    <lineage>
        <taxon>Eukaryota</taxon>
        <taxon>Fungi</taxon>
        <taxon>Dikarya</taxon>
        <taxon>Ascomycota</taxon>
        <taxon>Pezizomycotina</taxon>
        <taxon>Dothideomycetes</taxon>
        <taxon>Pleosporomycetidae</taxon>
        <taxon>Venturiales</taxon>
        <taxon>Venturiaceae</taxon>
        <taxon>Venturia</taxon>
    </lineage>
</organism>
<dbReference type="AlphaFoldDB" id="A0A4Z1PC08"/>
<dbReference type="GO" id="GO:0016279">
    <property type="term" value="F:protein-lysine N-methyltransferase activity"/>
    <property type="evidence" value="ECO:0007669"/>
    <property type="project" value="TreeGrafter"/>
</dbReference>
<dbReference type="EMBL" id="SNSC02000002">
    <property type="protein sequence ID" value="TID26320.1"/>
    <property type="molecule type" value="Genomic_DNA"/>
</dbReference>
<dbReference type="STRING" id="86259.A0A4Z1PC08"/>
<accession>A0A4Z1PC08</accession>
<feature type="domain" description="SET" evidence="1">
    <location>
        <begin position="91"/>
        <end position="209"/>
    </location>
</feature>
<keyword evidence="3" id="KW-1185">Reference proteome</keyword>
<dbReference type="SUPFAM" id="SSF82199">
    <property type="entry name" value="SET domain"/>
    <property type="match status" value="1"/>
</dbReference>
<dbReference type="PANTHER" id="PTHR13271">
    <property type="entry name" value="UNCHARACTERIZED PUTATIVE METHYLTRANSFERASE"/>
    <property type="match status" value="1"/>
</dbReference>
<dbReference type="InterPro" id="IPR046341">
    <property type="entry name" value="SET_dom_sf"/>
</dbReference>
<name>A0A4Z1PC08_9PEZI</name>
<evidence type="ECO:0000313" key="3">
    <source>
        <dbReference type="Proteomes" id="UP000298493"/>
    </source>
</evidence>
<dbReference type="Gene3D" id="3.90.1410.10">
    <property type="entry name" value="set domain protein methyltransferase, domain 1"/>
    <property type="match status" value="1"/>
</dbReference>